<accession>A0ABY4HHI3</accession>
<reference evidence="1" key="2">
    <citation type="submission" date="2022-04" db="EMBL/GenBank/DDBJ databases">
        <title>Complete Genome Sequence of Flavobacterium sediminilitoris YSM-43, Isolated from a Tidal Sediment.</title>
        <authorList>
            <person name="Lee P.A."/>
        </authorList>
    </citation>
    <scope>NUCLEOTIDE SEQUENCE</scope>
    <source>
        <strain evidence="1">YSM-43</strain>
    </source>
</reference>
<protein>
    <submittedName>
        <fullName evidence="1">Uncharacterized protein</fullName>
    </submittedName>
</protein>
<dbReference type="Proteomes" id="UP000830454">
    <property type="component" value="Chromosome"/>
</dbReference>
<dbReference type="EMBL" id="CP090145">
    <property type="protein sequence ID" value="UOX32293.1"/>
    <property type="molecule type" value="Genomic_DNA"/>
</dbReference>
<evidence type="ECO:0000313" key="2">
    <source>
        <dbReference type="Proteomes" id="UP000830454"/>
    </source>
</evidence>
<evidence type="ECO:0000313" key="1">
    <source>
        <dbReference type="EMBL" id="UOX32293.1"/>
    </source>
</evidence>
<organism evidence="1 2">
    <name type="scientific">Flavobacterium sediminilitoris</name>
    <dbReference type="NCBI Taxonomy" id="2024526"/>
    <lineage>
        <taxon>Bacteria</taxon>
        <taxon>Pseudomonadati</taxon>
        <taxon>Bacteroidota</taxon>
        <taxon>Flavobacteriia</taxon>
        <taxon>Flavobacteriales</taxon>
        <taxon>Flavobacteriaceae</taxon>
        <taxon>Flavobacterium</taxon>
    </lineage>
</organism>
<name>A0ABY4HHI3_9FLAO</name>
<proteinExistence type="predicted"/>
<dbReference type="RefSeq" id="WP_246914872.1">
    <property type="nucleotide sequence ID" value="NZ_CP090145.1"/>
</dbReference>
<sequence length="156" mass="18441">MNKLIIFFCLLFNNTNETTYIKGKGFTGYIFNENHFVLMSIENQKMRYTPNRKDILNAEKLLKGNLKCKNSEQANQKKGCPVIHKNLKKYIRQYVGFINTEGEKIIWINFLWDKNIDESRLKQDIIMTHDGCSHYWNIKINIDKEVLYELNINGNG</sequence>
<gene>
    <name evidence="1" type="ORF">LXD69_09520</name>
</gene>
<reference evidence="1" key="1">
    <citation type="submission" date="2021-12" db="EMBL/GenBank/DDBJ databases">
        <authorList>
            <person name="Cha I.-T."/>
            <person name="Lee K.-E."/>
            <person name="Park S.-J."/>
        </authorList>
    </citation>
    <scope>NUCLEOTIDE SEQUENCE</scope>
    <source>
        <strain evidence="1">YSM-43</strain>
    </source>
</reference>
<keyword evidence="2" id="KW-1185">Reference proteome</keyword>